<gene>
    <name evidence="2" type="ORF">AM231_09590</name>
</gene>
<evidence type="ECO:0000313" key="3">
    <source>
        <dbReference type="Proteomes" id="UP000036932"/>
    </source>
</evidence>
<dbReference type="SMART" id="SM00871">
    <property type="entry name" value="AraC_E_bind"/>
    <property type="match status" value="1"/>
</dbReference>
<dbReference type="InterPro" id="IPR050908">
    <property type="entry name" value="SmbC-like"/>
</dbReference>
<proteinExistence type="predicted"/>
<accession>A0A0M1P898</accession>
<evidence type="ECO:0000313" key="2">
    <source>
        <dbReference type="EMBL" id="KOR90708.1"/>
    </source>
</evidence>
<sequence>MNVSIKELPEYEVAYVRHVGSYLDTQKAWQQLLAWTNQHQLYPPNQQFIGISLDDTSITEEYECRYDACVTIPHSFVKEHDSEIQFRILPGGLYGMFHFYDTVDKLGIFYQSIFGQWFPNSEYEPDERECLEFCMNNPFEDPEGKAKVDLYVPIRARD</sequence>
<dbReference type="PANTHER" id="PTHR40055">
    <property type="entry name" value="TRANSCRIPTIONAL REGULATOR YGIV-RELATED"/>
    <property type="match status" value="1"/>
</dbReference>
<dbReference type="AlphaFoldDB" id="A0A0M1P898"/>
<dbReference type="Proteomes" id="UP000036932">
    <property type="component" value="Unassembled WGS sequence"/>
</dbReference>
<organism evidence="2 3">
    <name type="scientific">Paenibacillus solani</name>
    <dbReference type="NCBI Taxonomy" id="1705565"/>
    <lineage>
        <taxon>Bacteria</taxon>
        <taxon>Bacillati</taxon>
        <taxon>Bacillota</taxon>
        <taxon>Bacilli</taxon>
        <taxon>Bacillales</taxon>
        <taxon>Paenibacillaceae</taxon>
        <taxon>Paenibacillus</taxon>
    </lineage>
</organism>
<dbReference type="EMBL" id="LIUT01000001">
    <property type="protein sequence ID" value="KOR90708.1"/>
    <property type="molecule type" value="Genomic_DNA"/>
</dbReference>
<dbReference type="InterPro" id="IPR029442">
    <property type="entry name" value="GyrI-like"/>
</dbReference>
<feature type="domain" description="AraC effector-binding" evidence="1">
    <location>
        <begin position="1"/>
        <end position="155"/>
    </location>
</feature>
<reference evidence="3" key="1">
    <citation type="submission" date="2015-08" db="EMBL/GenBank/DDBJ databases">
        <title>Genome sequencing project for genomic taxonomy and phylogenomics of Bacillus-like bacteria.</title>
        <authorList>
            <person name="Liu B."/>
            <person name="Wang J."/>
            <person name="Zhu Y."/>
            <person name="Liu G."/>
            <person name="Chen Q."/>
            <person name="Chen Z."/>
            <person name="Lan J."/>
            <person name="Che J."/>
            <person name="Ge C."/>
            <person name="Shi H."/>
            <person name="Pan Z."/>
            <person name="Liu X."/>
        </authorList>
    </citation>
    <scope>NUCLEOTIDE SEQUENCE [LARGE SCALE GENOMIC DNA]</scope>
    <source>
        <strain evidence="3">FJAT-22460</strain>
    </source>
</reference>
<dbReference type="PANTHER" id="PTHR40055:SF1">
    <property type="entry name" value="TRANSCRIPTIONAL REGULATOR YGIV-RELATED"/>
    <property type="match status" value="1"/>
</dbReference>
<dbReference type="SUPFAM" id="SSF55136">
    <property type="entry name" value="Probable bacterial effector-binding domain"/>
    <property type="match status" value="1"/>
</dbReference>
<comment type="caution">
    <text evidence="2">The sequence shown here is derived from an EMBL/GenBank/DDBJ whole genome shotgun (WGS) entry which is preliminary data.</text>
</comment>
<dbReference type="InterPro" id="IPR010499">
    <property type="entry name" value="AraC_E-bd"/>
</dbReference>
<keyword evidence="3" id="KW-1185">Reference proteome</keyword>
<evidence type="ECO:0000259" key="1">
    <source>
        <dbReference type="SMART" id="SM00871"/>
    </source>
</evidence>
<dbReference type="Gene3D" id="3.20.80.10">
    <property type="entry name" value="Regulatory factor, effector binding domain"/>
    <property type="match status" value="1"/>
</dbReference>
<name>A0A0M1P898_9BACL</name>
<dbReference type="PATRIC" id="fig|1705565.3.peg.3895"/>
<protein>
    <submittedName>
        <fullName evidence="2">AraC family transcriptional regulator</fullName>
    </submittedName>
</protein>
<dbReference type="InterPro" id="IPR011256">
    <property type="entry name" value="Reg_factor_effector_dom_sf"/>
</dbReference>
<dbReference type="Pfam" id="PF06445">
    <property type="entry name" value="GyrI-like"/>
    <property type="match status" value="1"/>
</dbReference>